<dbReference type="RefSeq" id="WP_376807359.1">
    <property type="nucleotide sequence ID" value="NZ_JBHTAC010000016.1"/>
</dbReference>
<organism evidence="3 4">
    <name type="scientific">Catellatospora aurea</name>
    <dbReference type="NCBI Taxonomy" id="1337874"/>
    <lineage>
        <taxon>Bacteria</taxon>
        <taxon>Bacillati</taxon>
        <taxon>Actinomycetota</taxon>
        <taxon>Actinomycetes</taxon>
        <taxon>Micromonosporales</taxon>
        <taxon>Micromonosporaceae</taxon>
        <taxon>Catellatospora</taxon>
    </lineage>
</organism>
<evidence type="ECO:0000313" key="4">
    <source>
        <dbReference type="Proteomes" id="UP001596392"/>
    </source>
</evidence>
<keyword evidence="2" id="KW-0812">Transmembrane</keyword>
<protein>
    <submittedName>
        <fullName evidence="3">CU044_5270 family protein</fullName>
    </submittedName>
</protein>
<evidence type="ECO:0000256" key="1">
    <source>
        <dbReference type="SAM" id="MobiDB-lite"/>
    </source>
</evidence>
<sequence>MSHRDTLRALTAARPNSLDPTTPPADPMTIMAHPQEDTMSRTARRPVGRLVLAAGLPAVALAVTGAILLNNSSGTVPAVTQQPTGAPAAGASAEPPTDAGGVLLAAALVSETVAASDGDYWVLHSEHGEGSRRSQDQMWLAAVEGLASSAYMRSADGSWAARPMQGHTAANNFLLAGMPRSVRELAALPTDPAQLKRELLRWHDVNDGEAESAQEFLFYAGLGLVIDLPVSPRVRGAAYRMLAELPGVTSLGRVTDQRGRTGVAIAVTRQGDFTKAQTRLIVDPQSGKALGSETWVRGRLSSWMVLLDARWADGPLPDASTLS</sequence>
<evidence type="ECO:0000313" key="3">
    <source>
        <dbReference type="EMBL" id="MFC7244305.1"/>
    </source>
</evidence>
<proteinExistence type="predicted"/>
<feature type="transmembrane region" description="Helical" evidence="2">
    <location>
        <begin position="50"/>
        <end position="69"/>
    </location>
</feature>
<evidence type="ECO:0000256" key="2">
    <source>
        <dbReference type="SAM" id="Phobius"/>
    </source>
</evidence>
<reference evidence="4" key="1">
    <citation type="journal article" date="2019" name="Int. J. Syst. Evol. Microbiol.">
        <title>The Global Catalogue of Microorganisms (GCM) 10K type strain sequencing project: providing services to taxonomists for standard genome sequencing and annotation.</title>
        <authorList>
            <consortium name="The Broad Institute Genomics Platform"/>
            <consortium name="The Broad Institute Genome Sequencing Center for Infectious Disease"/>
            <person name="Wu L."/>
            <person name="Ma J."/>
        </authorList>
    </citation>
    <scope>NUCLEOTIDE SEQUENCE [LARGE SCALE GENOMIC DNA]</scope>
    <source>
        <strain evidence="4">CGMCC 1.9106</strain>
    </source>
</reference>
<keyword evidence="4" id="KW-1185">Reference proteome</keyword>
<gene>
    <name evidence="3" type="ORF">ACFQO7_17665</name>
</gene>
<comment type="caution">
    <text evidence="3">The sequence shown here is derived from an EMBL/GenBank/DDBJ whole genome shotgun (WGS) entry which is preliminary data.</text>
</comment>
<feature type="region of interest" description="Disordered" evidence="1">
    <location>
        <begin position="1"/>
        <end position="30"/>
    </location>
</feature>
<dbReference type="NCBIfam" id="NF038083">
    <property type="entry name" value="CU044_5270_fam"/>
    <property type="match status" value="1"/>
</dbReference>
<name>A0ABW2GW95_9ACTN</name>
<accession>A0ABW2GW95</accession>
<keyword evidence="2" id="KW-1133">Transmembrane helix</keyword>
<dbReference type="Proteomes" id="UP001596392">
    <property type="component" value="Unassembled WGS sequence"/>
</dbReference>
<dbReference type="InterPro" id="IPR047789">
    <property type="entry name" value="CU044_5270-like"/>
</dbReference>
<dbReference type="EMBL" id="JBHTAC010000016">
    <property type="protein sequence ID" value="MFC7244305.1"/>
    <property type="molecule type" value="Genomic_DNA"/>
</dbReference>
<keyword evidence="2" id="KW-0472">Membrane</keyword>